<keyword evidence="5" id="KW-0274">FAD</keyword>
<dbReference type="CDD" id="cd00207">
    <property type="entry name" value="fer2"/>
    <property type="match status" value="1"/>
</dbReference>
<keyword evidence="4" id="KW-0479">Metal-binding</keyword>
<dbReference type="PANTHER" id="PTHR47354:SF6">
    <property type="entry name" value="NADH OXIDOREDUCTASE HCR"/>
    <property type="match status" value="1"/>
</dbReference>
<keyword evidence="2" id="KW-0285">Flavoprotein</keyword>
<dbReference type="PRINTS" id="PR00410">
    <property type="entry name" value="PHEHYDRXLASE"/>
</dbReference>
<accession>A0A7G7MEX3</accession>
<organism evidence="12 13">
    <name type="scientific">Pseudonocardia petroleophila</name>
    <dbReference type="NCBI Taxonomy" id="37331"/>
    <lineage>
        <taxon>Bacteria</taxon>
        <taxon>Bacillati</taxon>
        <taxon>Actinomycetota</taxon>
        <taxon>Actinomycetes</taxon>
        <taxon>Pseudonocardiales</taxon>
        <taxon>Pseudonocardiaceae</taxon>
        <taxon>Pseudonocardia</taxon>
    </lineage>
</organism>
<dbReference type="PROSITE" id="PS51384">
    <property type="entry name" value="FAD_FR"/>
    <property type="match status" value="1"/>
</dbReference>
<keyword evidence="6" id="KW-0560">Oxidoreductase</keyword>
<dbReference type="Proteomes" id="UP000515728">
    <property type="component" value="Chromosome"/>
</dbReference>
<dbReference type="GO" id="GO:0046872">
    <property type="term" value="F:metal ion binding"/>
    <property type="evidence" value="ECO:0007669"/>
    <property type="project" value="UniProtKB-KW"/>
</dbReference>
<dbReference type="Pfam" id="PF00111">
    <property type="entry name" value="Fer2"/>
    <property type="match status" value="1"/>
</dbReference>
<protein>
    <submittedName>
        <fullName evidence="12">Ferredoxin reductase</fullName>
    </submittedName>
</protein>
<name>A0A7G7MEX3_9PSEU</name>
<evidence type="ECO:0000256" key="7">
    <source>
        <dbReference type="ARBA" id="ARBA00023004"/>
    </source>
</evidence>
<reference evidence="12 13" key="1">
    <citation type="submission" date="2020-08" db="EMBL/GenBank/DDBJ databases">
        <authorList>
            <person name="Mo P."/>
        </authorList>
    </citation>
    <scope>NUCLEOTIDE SEQUENCE [LARGE SCALE GENOMIC DNA]</scope>
    <source>
        <strain evidence="12 13">CGMCC 4.1532</strain>
    </source>
</reference>
<dbReference type="InterPro" id="IPR050415">
    <property type="entry name" value="MRET"/>
</dbReference>
<keyword evidence="13" id="KW-1185">Reference proteome</keyword>
<dbReference type="InterPro" id="IPR012675">
    <property type="entry name" value="Beta-grasp_dom_sf"/>
</dbReference>
<dbReference type="InterPro" id="IPR001041">
    <property type="entry name" value="2Fe-2S_ferredoxin-type"/>
</dbReference>
<comment type="cofactor">
    <cofactor evidence="1">
        <name>FAD</name>
        <dbReference type="ChEBI" id="CHEBI:57692"/>
    </cofactor>
</comment>
<dbReference type="AlphaFoldDB" id="A0A7G7MEX3"/>
<dbReference type="EMBL" id="CP060131">
    <property type="protein sequence ID" value="QNG51334.1"/>
    <property type="molecule type" value="Genomic_DNA"/>
</dbReference>
<evidence type="ECO:0000259" key="11">
    <source>
        <dbReference type="PROSITE" id="PS51384"/>
    </source>
</evidence>
<evidence type="ECO:0000259" key="10">
    <source>
        <dbReference type="PROSITE" id="PS51085"/>
    </source>
</evidence>
<dbReference type="SUPFAM" id="SSF63380">
    <property type="entry name" value="Riboflavin synthase domain-like"/>
    <property type="match status" value="1"/>
</dbReference>
<dbReference type="Gene3D" id="3.10.20.30">
    <property type="match status" value="1"/>
</dbReference>
<dbReference type="Gene3D" id="3.40.50.80">
    <property type="entry name" value="Nucleotide-binding domain of ferredoxin-NADP reductase (FNR) module"/>
    <property type="match status" value="1"/>
</dbReference>
<dbReference type="SUPFAM" id="SSF52343">
    <property type="entry name" value="Ferredoxin reductase-like, C-terminal NADP-linked domain"/>
    <property type="match status" value="1"/>
</dbReference>
<keyword evidence="7" id="KW-0408">Iron</keyword>
<dbReference type="PANTHER" id="PTHR47354">
    <property type="entry name" value="NADH OXIDOREDUCTASE HCR"/>
    <property type="match status" value="1"/>
</dbReference>
<dbReference type="InterPro" id="IPR017938">
    <property type="entry name" value="Riboflavin_synthase-like_b-brl"/>
</dbReference>
<evidence type="ECO:0000256" key="1">
    <source>
        <dbReference type="ARBA" id="ARBA00001974"/>
    </source>
</evidence>
<proteinExistence type="predicted"/>
<evidence type="ECO:0000256" key="4">
    <source>
        <dbReference type="ARBA" id="ARBA00022723"/>
    </source>
</evidence>
<dbReference type="InterPro" id="IPR008333">
    <property type="entry name" value="Cbr1-like_FAD-bd_dom"/>
</dbReference>
<evidence type="ECO:0000256" key="8">
    <source>
        <dbReference type="ARBA" id="ARBA00023014"/>
    </source>
</evidence>
<dbReference type="InterPro" id="IPR001433">
    <property type="entry name" value="OxRdtase_FAD/NAD-bd"/>
</dbReference>
<evidence type="ECO:0000256" key="5">
    <source>
        <dbReference type="ARBA" id="ARBA00022827"/>
    </source>
</evidence>
<dbReference type="Pfam" id="PF00970">
    <property type="entry name" value="FAD_binding_6"/>
    <property type="match status" value="1"/>
</dbReference>
<dbReference type="SUPFAM" id="SSF54292">
    <property type="entry name" value="2Fe-2S ferredoxin-like"/>
    <property type="match status" value="1"/>
</dbReference>
<evidence type="ECO:0000256" key="3">
    <source>
        <dbReference type="ARBA" id="ARBA00022714"/>
    </source>
</evidence>
<dbReference type="GO" id="GO:0016491">
    <property type="term" value="F:oxidoreductase activity"/>
    <property type="evidence" value="ECO:0007669"/>
    <property type="project" value="UniProtKB-KW"/>
</dbReference>
<dbReference type="Gene3D" id="2.40.30.10">
    <property type="entry name" value="Translation factors"/>
    <property type="match status" value="1"/>
</dbReference>
<gene>
    <name evidence="12" type="ORF">H6H00_24810</name>
</gene>
<keyword evidence="3" id="KW-0001">2Fe-2S</keyword>
<evidence type="ECO:0000256" key="9">
    <source>
        <dbReference type="SAM" id="MobiDB-lite"/>
    </source>
</evidence>
<dbReference type="KEGG" id="ppel:H6H00_24810"/>
<evidence type="ECO:0000256" key="6">
    <source>
        <dbReference type="ARBA" id="ARBA00023002"/>
    </source>
</evidence>
<dbReference type="CDD" id="cd06216">
    <property type="entry name" value="FNR_iron_sulfur_binding_2"/>
    <property type="match status" value="1"/>
</dbReference>
<feature type="domain" description="FAD-binding FR-type" evidence="11">
    <location>
        <begin position="52"/>
        <end position="156"/>
    </location>
</feature>
<evidence type="ECO:0000313" key="12">
    <source>
        <dbReference type="EMBL" id="QNG51334.1"/>
    </source>
</evidence>
<dbReference type="Pfam" id="PF00175">
    <property type="entry name" value="NAD_binding_1"/>
    <property type="match status" value="1"/>
</dbReference>
<feature type="domain" description="2Fe-2S ferredoxin-type" evidence="10">
    <location>
        <begin position="291"/>
        <end position="377"/>
    </location>
</feature>
<dbReference type="InterPro" id="IPR039261">
    <property type="entry name" value="FNR_nucleotide-bd"/>
</dbReference>
<dbReference type="PROSITE" id="PS51085">
    <property type="entry name" value="2FE2S_FER_2"/>
    <property type="match status" value="1"/>
</dbReference>
<dbReference type="InterPro" id="IPR036010">
    <property type="entry name" value="2Fe-2S_ferredoxin-like_sf"/>
</dbReference>
<sequence length="377" mass="40760">MSRTPAATGGERMSTEARLPRGTRRLRAAAARFTTPLLPDDYLSLISPLWSARELRGRVVEVVPEAGDAATLVIKPGWGWPFDSAPGQYIGIAVEVDGRFHWRSYSLTSPPTRHQRHVSVTVKAMPEGFLSRHLVSGVAPGTVVRLAAPRGEFVLPDPPPERILFLTAGSGITPIMAMLRTLHRRRTLSDVVLVHSAPDERETLFADEIDRLAREHPGLRVHLRHTARDGRLDLAGLDRVCADWRGRQAWVCGPNAMLDEAERVWGDAGLGDRLHVERFSADLTGGEAEGGTVTFATSGREVDADGATTLLEAGEGAGVALPFGCRMGICHSCVVPLRSGAVRDLRDGTERRIERGAPAEKIQTCVTAAAGDCVIDS</sequence>
<keyword evidence="8" id="KW-0411">Iron-sulfur</keyword>
<evidence type="ECO:0000256" key="2">
    <source>
        <dbReference type="ARBA" id="ARBA00022630"/>
    </source>
</evidence>
<dbReference type="InterPro" id="IPR017927">
    <property type="entry name" value="FAD-bd_FR_type"/>
</dbReference>
<dbReference type="GO" id="GO:0051537">
    <property type="term" value="F:2 iron, 2 sulfur cluster binding"/>
    <property type="evidence" value="ECO:0007669"/>
    <property type="project" value="UniProtKB-KW"/>
</dbReference>
<evidence type="ECO:0000313" key="13">
    <source>
        <dbReference type="Proteomes" id="UP000515728"/>
    </source>
</evidence>
<feature type="region of interest" description="Disordered" evidence="9">
    <location>
        <begin position="1"/>
        <end position="21"/>
    </location>
</feature>